<dbReference type="GO" id="GO:0042806">
    <property type="term" value="F:fucose binding"/>
    <property type="evidence" value="ECO:0007669"/>
    <property type="project" value="UniProtKB-ARBA"/>
</dbReference>
<dbReference type="InterPro" id="IPR006585">
    <property type="entry name" value="FTP1"/>
</dbReference>
<evidence type="ECO:0000313" key="11">
    <source>
        <dbReference type="Proteomes" id="UP000596742"/>
    </source>
</evidence>
<accession>A0A8B6GXN6</accession>
<dbReference type="PANTHER" id="PTHR45713">
    <property type="entry name" value="FTP DOMAIN-CONTAINING PROTEIN"/>
    <property type="match status" value="1"/>
</dbReference>
<comment type="similarity">
    <text evidence="2">Belongs to the fucolectin family.</text>
</comment>
<evidence type="ECO:0000259" key="9">
    <source>
        <dbReference type="PROSITE" id="PS50948"/>
    </source>
</evidence>
<evidence type="ECO:0000313" key="10">
    <source>
        <dbReference type="EMBL" id="VDI70565.1"/>
    </source>
</evidence>
<proteinExistence type="inferred from homology"/>
<reference evidence="10" key="1">
    <citation type="submission" date="2018-11" db="EMBL/GenBank/DDBJ databases">
        <authorList>
            <person name="Alioto T."/>
            <person name="Alioto T."/>
        </authorList>
    </citation>
    <scope>NUCLEOTIDE SEQUENCE</scope>
</reference>
<dbReference type="Proteomes" id="UP000596742">
    <property type="component" value="Unassembled WGS sequence"/>
</dbReference>
<dbReference type="CDD" id="cd01099">
    <property type="entry name" value="PAN_AP_HGF"/>
    <property type="match status" value="1"/>
</dbReference>
<keyword evidence="11" id="KW-1185">Reference proteome</keyword>
<evidence type="ECO:0000256" key="2">
    <source>
        <dbReference type="ARBA" id="ARBA00010147"/>
    </source>
</evidence>
<keyword evidence="7" id="KW-1015">Disulfide bond</keyword>
<keyword evidence="8" id="KW-0732">Signal</keyword>
<comment type="subunit">
    <text evidence="3">Homotrimer.</text>
</comment>
<dbReference type="SUPFAM" id="SSF49785">
    <property type="entry name" value="Galactose-binding domain-like"/>
    <property type="match status" value="1"/>
</dbReference>
<comment type="caution">
    <text evidence="10">The sequence shown here is derived from an EMBL/GenBank/DDBJ whole genome shotgun (WGS) entry which is preliminary data.</text>
</comment>
<dbReference type="InterPro" id="IPR051941">
    <property type="entry name" value="BG_Antigen-Binding_Lectin"/>
</dbReference>
<dbReference type="InterPro" id="IPR003609">
    <property type="entry name" value="Pan_app"/>
</dbReference>
<evidence type="ECO:0000256" key="4">
    <source>
        <dbReference type="ARBA" id="ARBA00022723"/>
    </source>
</evidence>
<dbReference type="AlphaFoldDB" id="A0A8B6GXN6"/>
<dbReference type="Pfam" id="PF22633">
    <property type="entry name" value="F5_F8_type_C_2"/>
    <property type="match status" value="1"/>
</dbReference>
<dbReference type="PROSITE" id="PS50948">
    <property type="entry name" value="PAN"/>
    <property type="match status" value="1"/>
</dbReference>
<dbReference type="PANTHER" id="PTHR45713:SF6">
    <property type="entry name" value="F5_8 TYPE C DOMAIN-CONTAINING PROTEIN"/>
    <property type="match status" value="1"/>
</dbReference>
<keyword evidence="4" id="KW-0479">Metal-binding</keyword>
<keyword evidence="6" id="KW-0106">Calcium</keyword>
<feature type="chain" id="PRO_5032637262" description="Apple domain-containing protein" evidence="8">
    <location>
        <begin position="21"/>
        <end position="282"/>
    </location>
</feature>
<evidence type="ECO:0000256" key="3">
    <source>
        <dbReference type="ARBA" id="ARBA00011233"/>
    </source>
</evidence>
<feature type="signal peptide" evidence="8">
    <location>
        <begin position="1"/>
        <end position="20"/>
    </location>
</feature>
<organism evidence="10 11">
    <name type="scientific">Mytilus galloprovincialis</name>
    <name type="common">Mediterranean mussel</name>
    <dbReference type="NCBI Taxonomy" id="29158"/>
    <lineage>
        <taxon>Eukaryota</taxon>
        <taxon>Metazoa</taxon>
        <taxon>Spiralia</taxon>
        <taxon>Lophotrochozoa</taxon>
        <taxon>Mollusca</taxon>
        <taxon>Bivalvia</taxon>
        <taxon>Autobranchia</taxon>
        <taxon>Pteriomorphia</taxon>
        <taxon>Mytilida</taxon>
        <taxon>Mytiloidea</taxon>
        <taxon>Mytilidae</taxon>
        <taxon>Mytilinae</taxon>
        <taxon>Mytilus</taxon>
    </lineage>
</organism>
<evidence type="ECO:0000256" key="1">
    <source>
        <dbReference type="ARBA" id="ARBA00002219"/>
    </source>
</evidence>
<sequence>MHVNIYQGLLLLSKILQISAEQCTSGTFRINPDKRNVKLRGFAYRTFENISPRACFQKCIRRTRCHSYNYNRASLRCELNNLKPMYVSEDDLQNESGYVYVEVHHYRGDPHFDPCVGNPCNDGEVCESLKNEKVVCILDDCKTPDEEIQNVALGKMCKQSSTYRNDHAGLAVDGLTNTSHHTEQDQAPYWWVDLGQIYNIMRIEVINRFHAAYRLHDLDIAVGIHLDDMSIFAHYTGPAAGNEHLVFQRSRYTDGRYIKLTITKGPEMLHVSEVNVMAYPVC</sequence>
<feature type="domain" description="Apple" evidence="9">
    <location>
        <begin position="23"/>
        <end position="105"/>
    </location>
</feature>
<comment type="function">
    <text evidence="1">Acts as a defensive agent. Recognizes blood group fucosylated oligosaccharides including A, B, H and Lewis B-type antigens. Does not recognize Lewis A antigen and has low affinity for monovalent haptens.</text>
</comment>
<keyword evidence="5" id="KW-0430">Lectin</keyword>
<evidence type="ECO:0000256" key="6">
    <source>
        <dbReference type="ARBA" id="ARBA00022837"/>
    </source>
</evidence>
<gene>
    <name evidence="10" type="ORF">MGAL_10B077026</name>
</gene>
<dbReference type="InterPro" id="IPR008979">
    <property type="entry name" value="Galactose-bd-like_sf"/>
</dbReference>
<evidence type="ECO:0000256" key="5">
    <source>
        <dbReference type="ARBA" id="ARBA00022734"/>
    </source>
</evidence>
<dbReference type="GO" id="GO:0010185">
    <property type="term" value="P:regulation of cellular defense response"/>
    <property type="evidence" value="ECO:0007669"/>
    <property type="project" value="UniProtKB-ARBA"/>
</dbReference>
<dbReference type="EMBL" id="UYJE01009149">
    <property type="protein sequence ID" value="VDI70565.1"/>
    <property type="molecule type" value="Genomic_DNA"/>
</dbReference>
<dbReference type="Gene3D" id="3.50.4.10">
    <property type="entry name" value="Hepatocyte Growth Factor"/>
    <property type="match status" value="1"/>
</dbReference>
<dbReference type="GO" id="GO:0046872">
    <property type="term" value="F:metal ion binding"/>
    <property type="evidence" value="ECO:0007669"/>
    <property type="project" value="UniProtKB-KW"/>
</dbReference>
<evidence type="ECO:0000256" key="7">
    <source>
        <dbReference type="ARBA" id="ARBA00023157"/>
    </source>
</evidence>
<dbReference type="Pfam" id="PF00024">
    <property type="entry name" value="PAN_1"/>
    <property type="match status" value="1"/>
</dbReference>
<evidence type="ECO:0000256" key="8">
    <source>
        <dbReference type="SAM" id="SignalP"/>
    </source>
</evidence>
<dbReference type="SUPFAM" id="SSF57414">
    <property type="entry name" value="Hairpin loop containing domain-like"/>
    <property type="match status" value="1"/>
</dbReference>
<name>A0A8B6GXN6_MYTGA</name>
<dbReference type="Gene3D" id="2.60.120.260">
    <property type="entry name" value="Galactose-binding domain-like"/>
    <property type="match status" value="1"/>
</dbReference>
<protein>
    <recommendedName>
        <fullName evidence="9">Apple domain-containing protein</fullName>
    </recommendedName>
</protein>
<dbReference type="OrthoDB" id="6046068at2759"/>
<dbReference type="GO" id="GO:0001868">
    <property type="term" value="P:regulation of complement activation, lectin pathway"/>
    <property type="evidence" value="ECO:0007669"/>
    <property type="project" value="UniProtKB-ARBA"/>
</dbReference>
<dbReference type="SMART" id="SM00607">
    <property type="entry name" value="FTP"/>
    <property type="match status" value="1"/>
</dbReference>